<dbReference type="AlphaFoldDB" id="A0A2K8UFV1"/>
<keyword evidence="16" id="KW-1185">Reference proteome</keyword>
<comment type="subcellular location">
    <subcellularLocation>
        <location evidence="1 13">Cytoplasm</location>
    </subcellularLocation>
</comment>
<evidence type="ECO:0000256" key="9">
    <source>
        <dbReference type="ARBA" id="ARBA00022763"/>
    </source>
</evidence>
<dbReference type="InterPro" id="IPR029460">
    <property type="entry name" value="DNAPol_HHH"/>
</dbReference>
<reference evidence="15 16" key="1">
    <citation type="submission" date="2017-03" db="EMBL/GenBank/DDBJ databases">
        <title>Complete genome sequence of Candidatus 'Thiodictyon syntrophicum' sp. nov. strain Cad16T, a photolithoautotroph purple sulfur bacterium isolated from an alpine meromictic lake.</title>
        <authorList>
            <person name="Luedin S.M."/>
            <person name="Pothier J.F."/>
            <person name="Danza F."/>
            <person name="Storelli N."/>
            <person name="Wittwer M."/>
            <person name="Tonolla M."/>
        </authorList>
    </citation>
    <scope>NUCLEOTIDE SEQUENCE [LARGE SCALE GENOMIC DNA]</scope>
    <source>
        <strain evidence="15 16">Cad16T</strain>
    </source>
</reference>
<evidence type="ECO:0000256" key="8">
    <source>
        <dbReference type="ARBA" id="ARBA00022705"/>
    </source>
</evidence>
<dbReference type="NCBIfam" id="TIGR00594">
    <property type="entry name" value="polc"/>
    <property type="match status" value="1"/>
</dbReference>
<accession>A0A2K8UFV1</accession>
<dbReference type="PANTHER" id="PTHR32294">
    <property type="entry name" value="DNA POLYMERASE III SUBUNIT ALPHA"/>
    <property type="match status" value="1"/>
</dbReference>
<evidence type="ECO:0000256" key="5">
    <source>
        <dbReference type="ARBA" id="ARBA00022490"/>
    </source>
</evidence>
<evidence type="ECO:0000256" key="2">
    <source>
        <dbReference type="ARBA" id="ARBA00007391"/>
    </source>
</evidence>
<dbReference type="InterPro" id="IPR004805">
    <property type="entry name" value="DnaE2/DnaE/PolC"/>
</dbReference>
<dbReference type="CDD" id="cd07434">
    <property type="entry name" value="PHP_PolIIIA_DnaE2"/>
    <property type="match status" value="1"/>
</dbReference>
<evidence type="ECO:0000256" key="11">
    <source>
        <dbReference type="ARBA" id="ARBA00023204"/>
    </source>
</evidence>
<dbReference type="EC" id="2.7.7.7" evidence="3 13"/>
<comment type="catalytic activity">
    <reaction evidence="12 13">
        <text>DNA(n) + a 2'-deoxyribonucleoside 5'-triphosphate = DNA(n+1) + diphosphate</text>
        <dbReference type="Rhea" id="RHEA:22508"/>
        <dbReference type="Rhea" id="RHEA-COMP:17339"/>
        <dbReference type="Rhea" id="RHEA-COMP:17340"/>
        <dbReference type="ChEBI" id="CHEBI:33019"/>
        <dbReference type="ChEBI" id="CHEBI:61560"/>
        <dbReference type="ChEBI" id="CHEBI:173112"/>
        <dbReference type="EC" id="2.7.7.7"/>
    </reaction>
</comment>
<keyword evidence="5 13" id="KW-0963">Cytoplasm</keyword>
<comment type="similarity">
    <text evidence="2 13">Belongs to the DNA polymerase type-C family. DnaE2 subfamily.</text>
</comment>
<gene>
    <name evidence="13 15" type="primary">dnaE2</name>
    <name evidence="15" type="ORF">THSYN_27980</name>
</gene>
<keyword evidence="8 13" id="KW-0235">DNA replication</keyword>
<evidence type="ECO:0000256" key="7">
    <source>
        <dbReference type="ARBA" id="ARBA00022695"/>
    </source>
</evidence>
<dbReference type="InterPro" id="IPR040982">
    <property type="entry name" value="DNA_pol3_finger"/>
</dbReference>
<dbReference type="Pfam" id="PF17657">
    <property type="entry name" value="DNA_pol3_finger"/>
    <property type="match status" value="1"/>
</dbReference>
<feature type="domain" description="Polymerase/histidinol phosphatase N-terminal" evidence="14">
    <location>
        <begin position="39"/>
        <end position="106"/>
    </location>
</feature>
<name>A0A2K8UFV1_9GAMM</name>
<dbReference type="GO" id="GO:0003887">
    <property type="term" value="F:DNA-directed DNA polymerase activity"/>
    <property type="evidence" value="ECO:0007669"/>
    <property type="project" value="UniProtKB-UniRule"/>
</dbReference>
<dbReference type="InterPro" id="IPR023073">
    <property type="entry name" value="DnaE2"/>
</dbReference>
<dbReference type="OrthoDB" id="9803237at2"/>
<evidence type="ECO:0000313" key="15">
    <source>
        <dbReference type="EMBL" id="AUB84397.1"/>
    </source>
</evidence>
<dbReference type="Pfam" id="PF01336">
    <property type="entry name" value="tRNA_anti-codon"/>
    <property type="match status" value="1"/>
</dbReference>
<dbReference type="NCBIfam" id="NF004225">
    <property type="entry name" value="PRK05672.1"/>
    <property type="match status" value="1"/>
</dbReference>
<evidence type="ECO:0000256" key="3">
    <source>
        <dbReference type="ARBA" id="ARBA00012417"/>
    </source>
</evidence>
<dbReference type="SMART" id="SM00481">
    <property type="entry name" value="POLIIIAc"/>
    <property type="match status" value="1"/>
</dbReference>
<keyword evidence="6 13" id="KW-0808">Transferase</keyword>
<dbReference type="PANTHER" id="PTHR32294:SF4">
    <property type="entry name" value="ERROR-PRONE DNA POLYMERASE"/>
    <property type="match status" value="1"/>
</dbReference>
<dbReference type="InterPro" id="IPR003141">
    <property type="entry name" value="Pol/His_phosphatase_N"/>
</dbReference>
<dbReference type="Gene3D" id="3.20.20.140">
    <property type="entry name" value="Metal-dependent hydrolases"/>
    <property type="match status" value="1"/>
</dbReference>
<keyword evidence="10 13" id="KW-0239">DNA-directed DNA polymerase</keyword>
<dbReference type="Pfam" id="PF02811">
    <property type="entry name" value="PHP"/>
    <property type="match status" value="1"/>
</dbReference>
<evidence type="ECO:0000259" key="14">
    <source>
        <dbReference type="SMART" id="SM00481"/>
    </source>
</evidence>
<dbReference type="Pfam" id="PF07733">
    <property type="entry name" value="DNA_pol3_alpha"/>
    <property type="match status" value="1"/>
</dbReference>
<dbReference type="GO" id="GO:0005737">
    <property type="term" value="C:cytoplasm"/>
    <property type="evidence" value="ECO:0007669"/>
    <property type="project" value="UniProtKB-SubCell"/>
</dbReference>
<comment type="function">
    <text evidence="13">DNA polymerase involved in damage-induced mutagenesis and translesion synthesis (TLS). It is not the major replicative DNA polymerase.</text>
</comment>
<dbReference type="InterPro" id="IPR016195">
    <property type="entry name" value="Pol/histidinol_Pase-like"/>
</dbReference>
<dbReference type="GO" id="GO:0006281">
    <property type="term" value="P:DNA repair"/>
    <property type="evidence" value="ECO:0007669"/>
    <property type="project" value="UniProtKB-UniRule"/>
</dbReference>
<dbReference type="GO" id="GO:0006260">
    <property type="term" value="P:DNA replication"/>
    <property type="evidence" value="ECO:0007669"/>
    <property type="project" value="UniProtKB-KW"/>
</dbReference>
<dbReference type="EMBL" id="CP020370">
    <property type="protein sequence ID" value="AUB84397.1"/>
    <property type="molecule type" value="Genomic_DNA"/>
</dbReference>
<protein>
    <recommendedName>
        <fullName evidence="4 13">Error-prone DNA polymerase</fullName>
        <ecNumber evidence="3 13">2.7.7.7</ecNumber>
    </recommendedName>
</protein>
<sequence length="1079" mass="118459">MEPVAGGSKPVLQSPSNWSILYITTVFHQATPIVTPAYAELLCRSNFSFLRGASHPEELVRRAHELGYSALALTDLCSLAGVVRAHAEARTLGLHLIIGAELRVESGPRLAALAMDRDGYGNLAHLITAARRRSPKGTDRLLAADLADGLPGCLLVWLPEAADGDTEQRAQGEWLKGLCAGRLWIGVIQQRRGADLAWLARLRRLGVDLGLKLTACGEAAMHTANRRPLLDVLTAIRLGVRVDQAGEALAQNREHHLRTRADLARFYPPDLLAQTLELAAACRFSLDELRYEYPDELVPAGVTPAAYLRRLTEEGVTTRWPDGCPPRVRDQIEHELALIAELAYEPYFLTVHDIVRFARARGILCQGRGSAANSAVCYCLGITEVDPARMEMLFERFISRERGEPPDIDVDFEHQRREEVIQYLYTKYGRDRAALAAAVVTYRPKGAVRDVGKALGMDLDQVDRLARNLNWWDGQAVAPERLREVGLDPYNPLVLKTMRLVHEVLGFPRHLSQHVGGFVIARGELSRLVPVENAAMPGRTVIQWDKDDLDTLGLLKVDCLALGMLSAIHRALDLINGFRGSRLTLADIPAEDPRVYAMIQRGETTGVFQIESRAQMSMLPRLKPACFYDLVIEVAIVRPGPIQGDMVHPYLRRRQGLEPVSYPSEAVKEVLGRTLGVPIFQEQVIKVATVAAGFSPGEADQVRRSMAAWRRRSGLEALRGRLVGGMLERGYTREFAEQIYHQILGFGEYGFPESHAASFALLVYVSAWLKHHEPAAFFAALINSQPMGFYAPAQLLREARRVGVEVRPVAVNASDWDCTLEEPEPPDATRAGRPRPQTLRLGLRLIKGLSRAGARRLVAERQQAPWSSLADLIARTGLDRGDLKALARADALAPLAGDRHRAAWSVSGLIGLGPPRRPVQDELALPPPRAAVGLPPLPAPTEGAQIVADYASLGLSLGRHPLALLRPHLSARHLLTALEVGAAAPGARISTAGLVINRQRPGTAHDVTFVTLEDETGQVNLVVWKQLAEQQRAVLLGARLLGVDGEVQREAGVTHLIARRLTDYSALLGGLVTRSRDFC</sequence>
<evidence type="ECO:0000256" key="10">
    <source>
        <dbReference type="ARBA" id="ARBA00022932"/>
    </source>
</evidence>
<dbReference type="SUPFAM" id="SSF89550">
    <property type="entry name" value="PHP domain-like"/>
    <property type="match status" value="1"/>
</dbReference>
<evidence type="ECO:0000256" key="13">
    <source>
        <dbReference type="HAMAP-Rule" id="MF_01902"/>
    </source>
</evidence>
<keyword evidence="7 13" id="KW-0548">Nucleotidyltransferase</keyword>
<evidence type="ECO:0000256" key="6">
    <source>
        <dbReference type="ARBA" id="ARBA00022679"/>
    </source>
</evidence>
<dbReference type="InterPro" id="IPR004365">
    <property type="entry name" value="NA-bd_OB_tRNA"/>
</dbReference>
<dbReference type="InterPro" id="IPR011708">
    <property type="entry name" value="DNA_pol3_alpha_NTPase_dom"/>
</dbReference>
<proteinExistence type="inferred from homology"/>
<dbReference type="Pfam" id="PF14579">
    <property type="entry name" value="HHH_6"/>
    <property type="match status" value="1"/>
</dbReference>
<keyword evidence="9 13" id="KW-0227">DNA damage</keyword>
<organism evidence="15 16">
    <name type="scientific">Candidatus Thiodictyon syntrophicum</name>
    <dbReference type="NCBI Taxonomy" id="1166950"/>
    <lineage>
        <taxon>Bacteria</taxon>
        <taxon>Pseudomonadati</taxon>
        <taxon>Pseudomonadota</taxon>
        <taxon>Gammaproteobacteria</taxon>
        <taxon>Chromatiales</taxon>
        <taxon>Chromatiaceae</taxon>
        <taxon>Thiodictyon</taxon>
    </lineage>
</organism>
<evidence type="ECO:0000256" key="4">
    <source>
        <dbReference type="ARBA" id="ARBA00017273"/>
    </source>
</evidence>
<dbReference type="KEGG" id="tsy:THSYN_27980"/>
<dbReference type="CDD" id="cd04485">
    <property type="entry name" value="DnaE_OBF"/>
    <property type="match status" value="1"/>
</dbReference>
<dbReference type="GO" id="GO:0008408">
    <property type="term" value="F:3'-5' exonuclease activity"/>
    <property type="evidence" value="ECO:0007669"/>
    <property type="project" value="InterPro"/>
</dbReference>
<dbReference type="GO" id="GO:0003676">
    <property type="term" value="F:nucleic acid binding"/>
    <property type="evidence" value="ECO:0007669"/>
    <property type="project" value="InterPro"/>
</dbReference>
<evidence type="ECO:0000256" key="12">
    <source>
        <dbReference type="ARBA" id="ARBA00049244"/>
    </source>
</evidence>
<keyword evidence="11 13" id="KW-0234">DNA repair</keyword>
<dbReference type="HAMAP" id="MF_01902">
    <property type="entry name" value="DNApol_error_prone"/>
    <property type="match status" value="1"/>
</dbReference>
<dbReference type="InterPro" id="IPR004013">
    <property type="entry name" value="PHP_dom"/>
</dbReference>
<evidence type="ECO:0000256" key="1">
    <source>
        <dbReference type="ARBA" id="ARBA00004496"/>
    </source>
</evidence>
<dbReference type="Proteomes" id="UP000232638">
    <property type="component" value="Chromosome"/>
</dbReference>
<evidence type="ECO:0000313" key="16">
    <source>
        <dbReference type="Proteomes" id="UP000232638"/>
    </source>
</evidence>
<dbReference type="Gene3D" id="1.10.150.870">
    <property type="match status" value="1"/>
</dbReference>